<dbReference type="EMBL" id="CP001843">
    <property type="protein sequence ID" value="AEF85978.1"/>
    <property type="molecule type" value="Genomic_DNA"/>
</dbReference>
<accession>F5YPQ2</accession>
<reference evidence="7 8" key="2">
    <citation type="journal article" date="2011" name="ISME J.">
        <title>RNA-seq reveals cooperative metabolic interactions between two termite-gut spirochete species in co-culture.</title>
        <authorList>
            <person name="Rosenthal A.Z."/>
            <person name="Matson E.G."/>
            <person name="Eldar A."/>
            <person name="Leadbetter J.R."/>
        </authorList>
    </citation>
    <scope>NUCLEOTIDE SEQUENCE [LARGE SCALE GENOMIC DNA]</scope>
    <source>
        <strain evidence="8">ATCC BAA-887 / DSM 12427 / ZAS-2</strain>
    </source>
</reference>
<dbReference type="OrthoDB" id="391536at2"/>
<dbReference type="InterPro" id="IPR017501">
    <property type="entry name" value="Phage_infect_YhgE_C"/>
</dbReference>
<comment type="subcellular location">
    <subcellularLocation>
        <location evidence="1">Membrane</location>
        <topology evidence="1">Multi-pass membrane protein</topology>
    </subcellularLocation>
</comment>
<dbReference type="GO" id="GO:0016020">
    <property type="term" value="C:membrane"/>
    <property type="evidence" value="ECO:0007669"/>
    <property type="project" value="UniProtKB-SubCell"/>
</dbReference>
<feature type="domain" description="ABC-2 type transporter transmembrane" evidence="6">
    <location>
        <begin position="24"/>
        <end position="360"/>
    </location>
</feature>
<dbReference type="Pfam" id="PF12698">
    <property type="entry name" value="ABC2_membrane_3"/>
    <property type="match status" value="1"/>
</dbReference>
<dbReference type="InterPro" id="IPR017500">
    <property type="entry name" value="Phage_infect_YhgE_N"/>
</dbReference>
<feature type="transmembrane region" description="Helical" evidence="5">
    <location>
        <begin position="258"/>
        <end position="277"/>
    </location>
</feature>
<keyword evidence="8" id="KW-1185">Reference proteome</keyword>
<sequence length="391" mass="41990">MNALQIFKHGLKSSLRKPGSIFATILILVVPVMYPLFWLQAFWNPYANIGNLPVAFVNEDSGVYGAGLEQQLRNSIDVKWSFPGRKSADSGLKDKTYYAVFVIPENFSQSISNVRTANIETYVNGKNNFMATLLASQIEKRLEEQISAQIVQNVTGKLPGGDMVAAFAANPIEGKQIDINPVANTGTGFAPYFSSLALWIGALLISLVLGRRVDKSKLLSPDGVNLTLGRFLLFACAGLVQAVLLTAIIYALRIDVQSGLLTLAALAVSALTSIALVSTLISIFGMFGQMLSMFLLIFQLTASGGTFPTELTQGGLFIALHPFVPFTYSLNALRETISGVPPDGNVLVRSLAVQIAVLTGALIICAAVETFRGRGQTKLSGRELILPQGNS</sequence>
<evidence type="ECO:0000256" key="5">
    <source>
        <dbReference type="SAM" id="Phobius"/>
    </source>
</evidence>
<proteinExistence type="predicted"/>
<dbReference type="PANTHER" id="PTHR43077:SF5">
    <property type="entry name" value="PHAGE INFECTION PROTEIN"/>
    <property type="match status" value="1"/>
</dbReference>
<dbReference type="InterPro" id="IPR013525">
    <property type="entry name" value="ABC2_TM"/>
</dbReference>
<dbReference type="AlphaFoldDB" id="F5YPQ2"/>
<feature type="transmembrane region" description="Helical" evidence="5">
    <location>
        <begin position="284"/>
        <end position="302"/>
    </location>
</feature>
<dbReference type="Proteomes" id="UP000009223">
    <property type="component" value="Chromosome"/>
</dbReference>
<evidence type="ECO:0000256" key="2">
    <source>
        <dbReference type="ARBA" id="ARBA00022692"/>
    </source>
</evidence>
<dbReference type="STRING" id="545694.TREPR_3790"/>
<evidence type="ECO:0000313" key="7">
    <source>
        <dbReference type="EMBL" id="AEF85978.1"/>
    </source>
</evidence>
<feature type="transmembrane region" description="Helical" evidence="5">
    <location>
        <begin position="351"/>
        <end position="371"/>
    </location>
</feature>
<dbReference type="Gene3D" id="3.40.1710.10">
    <property type="entry name" value="abc type-2 transporter like domain"/>
    <property type="match status" value="1"/>
</dbReference>
<gene>
    <name evidence="7" type="ordered locus">TREPR_3790</name>
</gene>
<evidence type="ECO:0000256" key="3">
    <source>
        <dbReference type="ARBA" id="ARBA00022989"/>
    </source>
</evidence>
<feature type="transmembrane region" description="Helical" evidence="5">
    <location>
        <begin position="189"/>
        <end position="210"/>
    </location>
</feature>
<evidence type="ECO:0000313" key="8">
    <source>
        <dbReference type="Proteomes" id="UP000009223"/>
    </source>
</evidence>
<reference evidence="8" key="1">
    <citation type="submission" date="2009-12" db="EMBL/GenBank/DDBJ databases">
        <title>Complete sequence of Treponema primitia strain ZAS-2.</title>
        <authorList>
            <person name="Tetu S.G."/>
            <person name="Matson E."/>
            <person name="Ren Q."/>
            <person name="Seshadri R."/>
            <person name="Elbourne L."/>
            <person name="Hassan K.A."/>
            <person name="Durkin A."/>
            <person name="Radune D."/>
            <person name="Mohamoud Y."/>
            <person name="Shay R."/>
            <person name="Jin S."/>
            <person name="Zhang X."/>
            <person name="Lucey K."/>
            <person name="Ballor N.R."/>
            <person name="Ottesen E."/>
            <person name="Rosenthal R."/>
            <person name="Allen A."/>
            <person name="Leadbetter J.R."/>
            <person name="Paulsen I.T."/>
        </authorList>
    </citation>
    <scope>NUCLEOTIDE SEQUENCE [LARGE SCALE GENOMIC DNA]</scope>
    <source>
        <strain evidence="8">ATCC BAA-887 / DSM 12427 / ZAS-2</strain>
    </source>
</reference>
<dbReference type="NCBIfam" id="TIGR03061">
    <property type="entry name" value="pip_yhgE_Nterm"/>
    <property type="match status" value="1"/>
</dbReference>
<keyword evidence="2 5" id="KW-0812">Transmembrane</keyword>
<name>F5YPQ2_TREPZ</name>
<dbReference type="eggNOG" id="COG1511">
    <property type="taxonomic scope" value="Bacteria"/>
</dbReference>
<dbReference type="NCBIfam" id="TIGR03062">
    <property type="entry name" value="pip_yhgE_Cterm"/>
    <property type="match status" value="1"/>
</dbReference>
<feature type="transmembrane region" description="Helical" evidence="5">
    <location>
        <begin position="231"/>
        <end position="252"/>
    </location>
</feature>
<protein>
    <submittedName>
        <fullName evidence="7">Phage infection protein</fullName>
    </submittedName>
</protein>
<dbReference type="HOGENOM" id="CLU_705837_0_0_12"/>
<dbReference type="InterPro" id="IPR051328">
    <property type="entry name" value="T7SS_ABC-Transporter"/>
</dbReference>
<evidence type="ECO:0000259" key="6">
    <source>
        <dbReference type="Pfam" id="PF12698"/>
    </source>
</evidence>
<feature type="transmembrane region" description="Helical" evidence="5">
    <location>
        <begin position="21"/>
        <end position="43"/>
    </location>
</feature>
<evidence type="ECO:0000256" key="1">
    <source>
        <dbReference type="ARBA" id="ARBA00004141"/>
    </source>
</evidence>
<dbReference type="PANTHER" id="PTHR43077">
    <property type="entry name" value="TRANSPORT PERMEASE YVFS-RELATED"/>
    <property type="match status" value="1"/>
</dbReference>
<dbReference type="KEGG" id="tpi:TREPR_3790"/>
<dbReference type="GO" id="GO:0140359">
    <property type="term" value="F:ABC-type transporter activity"/>
    <property type="evidence" value="ECO:0007669"/>
    <property type="project" value="InterPro"/>
</dbReference>
<keyword evidence="4 5" id="KW-0472">Membrane</keyword>
<evidence type="ECO:0000256" key="4">
    <source>
        <dbReference type="ARBA" id="ARBA00023136"/>
    </source>
</evidence>
<dbReference type="RefSeq" id="WP_015706545.1">
    <property type="nucleotide sequence ID" value="NC_015578.1"/>
</dbReference>
<keyword evidence="3 5" id="KW-1133">Transmembrane helix</keyword>
<organism evidence="7 8">
    <name type="scientific">Treponema primitia (strain ATCC BAA-887 / DSM 12427 / ZAS-2)</name>
    <dbReference type="NCBI Taxonomy" id="545694"/>
    <lineage>
        <taxon>Bacteria</taxon>
        <taxon>Pseudomonadati</taxon>
        <taxon>Spirochaetota</taxon>
        <taxon>Spirochaetia</taxon>
        <taxon>Spirochaetales</taxon>
        <taxon>Treponemataceae</taxon>
        <taxon>Treponema</taxon>
    </lineage>
</organism>